<keyword evidence="2" id="KW-0175">Coiled coil</keyword>
<dbReference type="GO" id="GO:0006313">
    <property type="term" value="P:DNA transposition"/>
    <property type="evidence" value="ECO:0007669"/>
    <property type="project" value="InterPro"/>
</dbReference>
<evidence type="ECO:0000313" key="3">
    <source>
        <dbReference type="EMBL" id="SMA50986.1"/>
    </source>
</evidence>
<name>A0A1X7ARQ2_9GAMM</name>
<protein>
    <submittedName>
        <fullName evidence="3">Transposase</fullName>
    </submittedName>
</protein>
<sequence>MSTYRHDKPTRKYSNEYKVSAVRLTFKPGVMIKDIAESLDIHPFMLSRWRKEYFEGKLVANEWKVTKKLIAVPKKKELTESERIKKLEAENAALKKEVDFLKKWEAFLAEQRRNNSPS</sequence>
<dbReference type="GO" id="GO:0004803">
    <property type="term" value="F:transposase activity"/>
    <property type="evidence" value="ECO:0007669"/>
    <property type="project" value="InterPro"/>
</dbReference>
<dbReference type="EMBL" id="FWPT01000033">
    <property type="protein sequence ID" value="SMA50986.1"/>
    <property type="molecule type" value="Genomic_DNA"/>
</dbReference>
<dbReference type="InterPro" id="IPR009057">
    <property type="entry name" value="Homeodomain-like_sf"/>
</dbReference>
<organism evidence="3 4">
    <name type="scientific">Parendozoicomonas haliclonae</name>
    <dbReference type="NCBI Taxonomy" id="1960125"/>
    <lineage>
        <taxon>Bacteria</taxon>
        <taxon>Pseudomonadati</taxon>
        <taxon>Pseudomonadota</taxon>
        <taxon>Gammaproteobacteria</taxon>
        <taxon>Oceanospirillales</taxon>
        <taxon>Endozoicomonadaceae</taxon>
        <taxon>Parendozoicomonas</taxon>
    </lineage>
</organism>
<dbReference type="GO" id="GO:0003677">
    <property type="term" value="F:DNA binding"/>
    <property type="evidence" value="ECO:0007669"/>
    <property type="project" value="InterPro"/>
</dbReference>
<evidence type="ECO:0000256" key="2">
    <source>
        <dbReference type="SAM" id="Coils"/>
    </source>
</evidence>
<feature type="coiled-coil region" evidence="2">
    <location>
        <begin position="77"/>
        <end position="104"/>
    </location>
</feature>
<evidence type="ECO:0000256" key="1">
    <source>
        <dbReference type="ARBA" id="ARBA00009964"/>
    </source>
</evidence>
<accession>A0A1X7ARQ2</accession>
<comment type="similarity">
    <text evidence="1">Belongs to the transposase 8 family.</text>
</comment>
<dbReference type="SUPFAM" id="SSF46689">
    <property type="entry name" value="Homeodomain-like"/>
    <property type="match status" value="1"/>
</dbReference>
<keyword evidence="4" id="KW-1185">Reference proteome</keyword>
<dbReference type="Proteomes" id="UP000196573">
    <property type="component" value="Unassembled WGS sequence"/>
</dbReference>
<dbReference type="Pfam" id="PF01527">
    <property type="entry name" value="HTH_Tnp_1"/>
    <property type="match status" value="1"/>
</dbReference>
<dbReference type="AlphaFoldDB" id="A0A1X7ARQ2"/>
<dbReference type="InterPro" id="IPR002514">
    <property type="entry name" value="Transposase_8"/>
</dbReference>
<proteinExistence type="inferred from homology"/>
<gene>
    <name evidence="3" type="ORF">EHSB41UT_04809</name>
</gene>
<dbReference type="Gene3D" id="1.10.10.60">
    <property type="entry name" value="Homeodomain-like"/>
    <property type="match status" value="1"/>
</dbReference>
<evidence type="ECO:0000313" key="4">
    <source>
        <dbReference type="Proteomes" id="UP000196573"/>
    </source>
</evidence>
<reference evidence="3 4" key="1">
    <citation type="submission" date="2017-03" db="EMBL/GenBank/DDBJ databases">
        <authorList>
            <person name="Afonso C.L."/>
            <person name="Miller P.J."/>
            <person name="Scott M.A."/>
            <person name="Spackman E."/>
            <person name="Goraichik I."/>
            <person name="Dimitrov K.M."/>
            <person name="Suarez D.L."/>
            <person name="Swayne D.E."/>
        </authorList>
    </citation>
    <scope>NUCLEOTIDE SEQUENCE [LARGE SCALE GENOMIC DNA]</scope>
    <source>
        <strain evidence="3">SB41UT1</strain>
    </source>
</reference>